<dbReference type="AlphaFoldDB" id="A0A2T6ZTF1"/>
<name>A0A2T6ZTF1_TUBBO</name>
<accession>A0A2T6ZTF1</accession>
<comment type="caution">
    <text evidence="2">The sequence shown here is derived from an EMBL/GenBank/DDBJ whole genome shotgun (WGS) entry which is preliminary data.</text>
</comment>
<dbReference type="EMBL" id="NESQ01000107">
    <property type="protein sequence ID" value="PUU78772.1"/>
    <property type="molecule type" value="Genomic_DNA"/>
</dbReference>
<dbReference type="Proteomes" id="UP000244722">
    <property type="component" value="Unassembled WGS sequence"/>
</dbReference>
<sequence>MAIVGMDYNITIMARMERGRFIEVMPIKIQAVAAEVLDYTGITDPEVLADNIDLPVTPLLVDSLKSAHRKKQWQGGNLNHGGGQQHRGSPGIIDHSTVNKVMLDVTDISYGGQSRINLARGS</sequence>
<evidence type="ECO:0000313" key="2">
    <source>
        <dbReference type="EMBL" id="PUU78772.1"/>
    </source>
</evidence>
<keyword evidence="3" id="KW-1185">Reference proteome</keyword>
<proteinExistence type="predicted"/>
<evidence type="ECO:0000313" key="3">
    <source>
        <dbReference type="Proteomes" id="UP000244722"/>
    </source>
</evidence>
<organism evidence="2 3">
    <name type="scientific">Tuber borchii</name>
    <name type="common">White truffle</name>
    <dbReference type="NCBI Taxonomy" id="42251"/>
    <lineage>
        <taxon>Eukaryota</taxon>
        <taxon>Fungi</taxon>
        <taxon>Dikarya</taxon>
        <taxon>Ascomycota</taxon>
        <taxon>Pezizomycotina</taxon>
        <taxon>Pezizomycetes</taxon>
        <taxon>Pezizales</taxon>
        <taxon>Tuberaceae</taxon>
        <taxon>Tuber</taxon>
    </lineage>
</organism>
<protein>
    <submittedName>
        <fullName evidence="2">Uncharacterized protein</fullName>
    </submittedName>
</protein>
<feature type="region of interest" description="Disordered" evidence="1">
    <location>
        <begin position="72"/>
        <end position="91"/>
    </location>
</feature>
<gene>
    <name evidence="2" type="ORF">B9Z19DRAFT_1126136</name>
</gene>
<evidence type="ECO:0000256" key="1">
    <source>
        <dbReference type="SAM" id="MobiDB-lite"/>
    </source>
</evidence>
<reference evidence="2 3" key="1">
    <citation type="submission" date="2017-04" db="EMBL/GenBank/DDBJ databases">
        <title>Draft genome sequence of Tuber borchii Vittad., a whitish edible truffle.</title>
        <authorList>
            <consortium name="DOE Joint Genome Institute"/>
            <person name="Murat C."/>
            <person name="Kuo A."/>
            <person name="Barry K.W."/>
            <person name="Clum A."/>
            <person name="Dockter R.B."/>
            <person name="Fauchery L."/>
            <person name="Iotti M."/>
            <person name="Kohler A."/>
            <person name="Labutti K."/>
            <person name="Lindquist E.A."/>
            <person name="Lipzen A."/>
            <person name="Ohm R.A."/>
            <person name="Wang M."/>
            <person name="Grigoriev I.V."/>
            <person name="Zambonelli A."/>
            <person name="Martin F.M."/>
        </authorList>
    </citation>
    <scope>NUCLEOTIDE SEQUENCE [LARGE SCALE GENOMIC DNA]</scope>
    <source>
        <strain evidence="2 3">Tbo3840</strain>
    </source>
</reference>